<dbReference type="InterPro" id="IPR039374">
    <property type="entry name" value="SIP_fam"/>
</dbReference>
<gene>
    <name evidence="2" type="ORF">ACFO7U_17565</name>
</gene>
<comment type="caution">
    <text evidence="2">The sequence shown here is derived from an EMBL/GenBank/DDBJ whole genome shotgun (WGS) entry which is preliminary data.</text>
</comment>
<dbReference type="Pfam" id="PF04954">
    <property type="entry name" value="SIP"/>
    <property type="match status" value="1"/>
</dbReference>
<accession>A0ABV9PXK9</accession>
<name>A0ABV9PXK9_9ACTN</name>
<dbReference type="InterPro" id="IPR013113">
    <property type="entry name" value="SIP_FAD-bd"/>
</dbReference>
<dbReference type="Pfam" id="PF08021">
    <property type="entry name" value="FAD_binding_9"/>
    <property type="match status" value="1"/>
</dbReference>
<reference evidence="3" key="1">
    <citation type="journal article" date="2019" name="Int. J. Syst. Evol. Microbiol.">
        <title>The Global Catalogue of Microorganisms (GCM) 10K type strain sequencing project: providing services to taxonomists for standard genome sequencing and annotation.</title>
        <authorList>
            <consortium name="The Broad Institute Genomics Platform"/>
            <consortium name="The Broad Institute Genome Sequencing Center for Infectious Disease"/>
            <person name="Wu L."/>
            <person name="Ma J."/>
        </authorList>
    </citation>
    <scope>NUCLEOTIDE SEQUENCE [LARGE SCALE GENOMIC DNA]</scope>
    <source>
        <strain evidence="3">JCM 11882</strain>
    </source>
</reference>
<keyword evidence="3" id="KW-1185">Reference proteome</keyword>
<dbReference type="InterPro" id="IPR017927">
    <property type="entry name" value="FAD-bd_FR_type"/>
</dbReference>
<dbReference type="EMBL" id="JBHSHP010000061">
    <property type="protein sequence ID" value="MFC4756578.1"/>
    <property type="molecule type" value="Genomic_DNA"/>
</dbReference>
<dbReference type="Proteomes" id="UP001595836">
    <property type="component" value="Unassembled WGS sequence"/>
</dbReference>
<sequence length="269" mass="28630">MASAPQSTSPRSRTAVTLTVLRTEQVSDHLVRVILGGEGFDGFAARDETDSYVKLELPHGEESVVRTYTVRRVDAAAREIWIDFVVHGDQGVAGPWARTVTAGSEVAVRGPGGGYRPDPAADFHLLAGDETAVPAIAAALESLPADARGAVFLEVGDRSDELALTAPAGVEITWLHRGASSADAGADVIDGGAPLVEAVRSLPWPGGDVQVFVHGEAETVMKHVRPYLRRERGVPAARASISGYWRRGRSEEGFRTWKQELAEAETAAS</sequence>
<organism evidence="2 3">
    <name type="scientific">Dietzia aurantiaca</name>
    <dbReference type="NCBI Taxonomy" id="983873"/>
    <lineage>
        <taxon>Bacteria</taxon>
        <taxon>Bacillati</taxon>
        <taxon>Actinomycetota</taxon>
        <taxon>Actinomycetes</taxon>
        <taxon>Mycobacteriales</taxon>
        <taxon>Dietziaceae</taxon>
        <taxon>Dietzia</taxon>
    </lineage>
</organism>
<dbReference type="RefSeq" id="WP_344996831.1">
    <property type="nucleotide sequence ID" value="NZ_BAABCD010000057.1"/>
</dbReference>
<dbReference type="PANTHER" id="PTHR30157:SF0">
    <property type="entry name" value="NADPH-DEPENDENT FERRIC-CHELATE REDUCTASE"/>
    <property type="match status" value="1"/>
</dbReference>
<dbReference type="PROSITE" id="PS51384">
    <property type="entry name" value="FAD_FR"/>
    <property type="match status" value="1"/>
</dbReference>
<evidence type="ECO:0000259" key="1">
    <source>
        <dbReference type="PROSITE" id="PS51384"/>
    </source>
</evidence>
<dbReference type="SUPFAM" id="SSF63380">
    <property type="entry name" value="Riboflavin synthase domain-like"/>
    <property type="match status" value="1"/>
</dbReference>
<dbReference type="CDD" id="cd06193">
    <property type="entry name" value="siderophore_interacting"/>
    <property type="match status" value="1"/>
</dbReference>
<dbReference type="InterPro" id="IPR039261">
    <property type="entry name" value="FNR_nucleotide-bd"/>
</dbReference>
<dbReference type="InterPro" id="IPR007037">
    <property type="entry name" value="SIP_rossman_dom"/>
</dbReference>
<dbReference type="PANTHER" id="PTHR30157">
    <property type="entry name" value="FERRIC REDUCTASE, NADPH-DEPENDENT"/>
    <property type="match status" value="1"/>
</dbReference>
<feature type="domain" description="FAD-binding FR-type" evidence="1">
    <location>
        <begin position="13"/>
        <end position="118"/>
    </location>
</feature>
<dbReference type="Gene3D" id="2.40.30.10">
    <property type="entry name" value="Translation factors"/>
    <property type="match status" value="1"/>
</dbReference>
<evidence type="ECO:0000313" key="3">
    <source>
        <dbReference type="Proteomes" id="UP001595836"/>
    </source>
</evidence>
<dbReference type="InterPro" id="IPR017938">
    <property type="entry name" value="Riboflavin_synthase-like_b-brl"/>
</dbReference>
<evidence type="ECO:0000313" key="2">
    <source>
        <dbReference type="EMBL" id="MFC4756578.1"/>
    </source>
</evidence>
<dbReference type="Gene3D" id="3.40.50.80">
    <property type="entry name" value="Nucleotide-binding domain of ferredoxin-NADP reductase (FNR) module"/>
    <property type="match status" value="1"/>
</dbReference>
<proteinExistence type="predicted"/>
<protein>
    <submittedName>
        <fullName evidence="2">Siderophore-interacting protein</fullName>
    </submittedName>
</protein>